<dbReference type="OrthoDB" id="1733141at2759"/>
<gene>
    <name evidence="1" type="ORF">Cgig2_031649</name>
</gene>
<accession>A0A9Q1Q8G8</accession>
<organism evidence="1 2">
    <name type="scientific">Carnegiea gigantea</name>
    <dbReference type="NCBI Taxonomy" id="171969"/>
    <lineage>
        <taxon>Eukaryota</taxon>
        <taxon>Viridiplantae</taxon>
        <taxon>Streptophyta</taxon>
        <taxon>Embryophyta</taxon>
        <taxon>Tracheophyta</taxon>
        <taxon>Spermatophyta</taxon>
        <taxon>Magnoliopsida</taxon>
        <taxon>eudicotyledons</taxon>
        <taxon>Gunneridae</taxon>
        <taxon>Pentapetalae</taxon>
        <taxon>Caryophyllales</taxon>
        <taxon>Cactineae</taxon>
        <taxon>Cactaceae</taxon>
        <taxon>Cactoideae</taxon>
        <taxon>Echinocereeae</taxon>
        <taxon>Carnegiea</taxon>
    </lineage>
</organism>
<proteinExistence type="predicted"/>
<dbReference type="EMBL" id="JAKOGI010000639">
    <property type="protein sequence ID" value="KAJ8432076.1"/>
    <property type="molecule type" value="Genomic_DNA"/>
</dbReference>
<evidence type="ECO:0000313" key="2">
    <source>
        <dbReference type="Proteomes" id="UP001153076"/>
    </source>
</evidence>
<evidence type="ECO:0000313" key="1">
    <source>
        <dbReference type="EMBL" id="KAJ8432076.1"/>
    </source>
</evidence>
<reference evidence="1" key="1">
    <citation type="submission" date="2022-04" db="EMBL/GenBank/DDBJ databases">
        <title>Carnegiea gigantea Genome sequencing and assembly v2.</title>
        <authorList>
            <person name="Copetti D."/>
            <person name="Sanderson M.J."/>
            <person name="Burquez A."/>
            <person name="Wojciechowski M.F."/>
        </authorList>
    </citation>
    <scope>NUCLEOTIDE SEQUENCE</scope>
    <source>
        <strain evidence="1">SGP5-SGP5p</strain>
        <tissue evidence="1">Aerial part</tissue>
    </source>
</reference>
<name>A0A9Q1Q8G8_9CARY</name>
<dbReference type="Proteomes" id="UP001153076">
    <property type="component" value="Unassembled WGS sequence"/>
</dbReference>
<dbReference type="AlphaFoldDB" id="A0A9Q1Q8G8"/>
<comment type="caution">
    <text evidence="1">The sequence shown here is derived from an EMBL/GenBank/DDBJ whole genome shotgun (WGS) entry which is preliminary data.</text>
</comment>
<sequence>MAEIFLMNEAERFDTKNGVKMRSSRGAGLSSWWGKSGVLEREKDRIQNGRAKERRGKTTPNKMRALQSLSSSMLSPDPLHKLFNVNSARSPCYRRGDRLVIRAGADYYSTLGVSRNASKSEIKSGKLQFCSISLLLLVYKKRKSLMYQIQTS</sequence>
<keyword evidence="2" id="KW-1185">Reference proteome</keyword>
<protein>
    <submittedName>
        <fullName evidence="1">Uncharacterized protein</fullName>
    </submittedName>
</protein>